<dbReference type="EMBL" id="ML986578">
    <property type="protein sequence ID" value="KAF2271198.1"/>
    <property type="molecule type" value="Genomic_DNA"/>
</dbReference>
<feature type="region of interest" description="Disordered" evidence="1">
    <location>
        <begin position="127"/>
        <end position="162"/>
    </location>
</feature>
<feature type="compositionally biased region" description="Basic and acidic residues" evidence="1">
    <location>
        <begin position="220"/>
        <end position="230"/>
    </location>
</feature>
<gene>
    <name evidence="2" type="ORF">CC78DRAFT_573573</name>
</gene>
<sequence>MAGWRFLWNTAGQSFAQQACRVDESAACHREQYTPPTGHFVQRPGPTPGRRVAVIETLQMYQPLLPSRFWRHPLHDMQVRGCQNGCRPLQVRGHATERVAAPHARGRTGQNEASNIARCRPSARMYQSPVQARGRGVTGRHPTHATGARRLGASGPGRRRRKRCCEPTVASTYMAAFGVWSLTLARPHSPSLVQGWSPEVVGPLQGSKVAFYGQHDLTRGREHERAERSCAMHQSCQNTQTRASPP</sequence>
<comment type="caution">
    <text evidence="2">The sequence shown here is derived from an EMBL/GenBank/DDBJ whole genome shotgun (WGS) entry which is preliminary data.</text>
</comment>
<organism evidence="2 3">
    <name type="scientific">Lojkania enalia</name>
    <dbReference type="NCBI Taxonomy" id="147567"/>
    <lineage>
        <taxon>Eukaryota</taxon>
        <taxon>Fungi</taxon>
        <taxon>Dikarya</taxon>
        <taxon>Ascomycota</taxon>
        <taxon>Pezizomycotina</taxon>
        <taxon>Dothideomycetes</taxon>
        <taxon>Pleosporomycetidae</taxon>
        <taxon>Pleosporales</taxon>
        <taxon>Pleosporales incertae sedis</taxon>
        <taxon>Lojkania</taxon>
    </lineage>
</organism>
<dbReference type="Proteomes" id="UP000800093">
    <property type="component" value="Unassembled WGS sequence"/>
</dbReference>
<name>A0A9P4NDN5_9PLEO</name>
<proteinExistence type="predicted"/>
<reference evidence="3" key="1">
    <citation type="journal article" date="2020" name="Stud. Mycol.">
        <title>101 Dothideomycetes genomes: A test case for predicting lifestyles and emergence of pathogens.</title>
        <authorList>
            <person name="Haridas S."/>
            <person name="Albert R."/>
            <person name="Binder M."/>
            <person name="Bloem J."/>
            <person name="LaButti K."/>
            <person name="Salamov A."/>
            <person name="Andreopoulos B."/>
            <person name="Baker S."/>
            <person name="Barry K."/>
            <person name="Bills G."/>
            <person name="Bluhm B."/>
            <person name="Cannon C."/>
            <person name="Castanera R."/>
            <person name="Culley D."/>
            <person name="Daum C."/>
            <person name="Ezra D."/>
            <person name="Gonzalez J."/>
            <person name="Henrissat B."/>
            <person name="Kuo A."/>
            <person name="Liang C."/>
            <person name="Lipzen A."/>
            <person name="Lutzoni F."/>
            <person name="Magnuson J."/>
            <person name="Mondo S."/>
            <person name="Nolan M."/>
            <person name="Ohm R."/>
            <person name="Pangilinan J."/>
            <person name="Park H.-J."/>
            <person name="Ramirez L."/>
            <person name="Alfaro M."/>
            <person name="Sun H."/>
            <person name="Tritt A."/>
            <person name="Yoshinaga Y."/>
            <person name="Zwiers L.-H."/>
            <person name="Turgeon B."/>
            <person name="Goodwin S."/>
            <person name="Spatafora J."/>
            <person name="Crous P."/>
            <person name="Grigoriev I."/>
        </authorList>
    </citation>
    <scope>NUCLEOTIDE SEQUENCE [LARGE SCALE GENOMIC DNA]</scope>
    <source>
        <strain evidence="3">CBS 304.66</strain>
    </source>
</reference>
<accession>A0A9P4NDN5</accession>
<keyword evidence="3" id="KW-1185">Reference proteome</keyword>
<feature type="compositionally biased region" description="Polar residues" evidence="1">
    <location>
        <begin position="232"/>
        <end position="246"/>
    </location>
</feature>
<evidence type="ECO:0000313" key="2">
    <source>
        <dbReference type="EMBL" id="KAF2271198.1"/>
    </source>
</evidence>
<evidence type="ECO:0000313" key="3">
    <source>
        <dbReference type="Proteomes" id="UP000800093"/>
    </source>
</evidence>
<feature type="region of interest" description="Disordered" evidence="1">
    <location>
        <begin position="220"/>
        <end position="246"/>
    </location>
</feature>
<protein>
    <submittedName>
        <fullName evidence="2">Uncharacterized protein</fullName>
    </submittedName>
</protein>
<evidence type="ECO:0000256" key="1">
    <source>
        <dbReference type="SAM" id="MobiDB-lite"/>
    </source>
</evidence>
<dbReference type="AlphaFoldDB" id="A0A9P4NDN5"/>